<evidence type="ECO:0008006" key="4">
    <source>
        <dbReference type="Google" id="ProtNLM"/>
    </source>
</evidence>
<dbReference type="KEGG" id="hprf:HLPR_03010"/>
<feature type="transmembrane region" description="Helical" evidence="1">
    <location>
        <begin position="168"/>
        <end position="186"/>
    </location>
</feature>
<keyword evidence="1" id="KW-0472">Membrane</keyword>
<accession>A0AAU9ENE6</accession>
<proteinExistence type="predicted"/>
<reference evidence="2 3" key="1">
    <citation type="submission" date="2023-08" db="EMBL/GenBank/DDBJ databases">
        <title>Helicovermis profunda gen. nov., sp. nov., a novel mesophilic, fermentative bacterium within the Bacillota from a deep-sea hydrothermal vent chimney.</title>
        <authorList>
            <person name="Miyazaki U."/>
            <person name="Mizutani D."/>
            <person name="Hashimoto Y."/>
            <person name="Tame A."/>
            <person name="Sawayama S."/>
            <person name="Miyazaki J."/>
            <person name="Takai K."/>
            <person name="Nakagawa S."/>
        </authorList>
    </citation>
    <scope>NUCLEOTIDE SEQUENCE [LARGE SCALE GENOMIC DNA]</scope>
    <source>
        <strain evidence="2 3">S502</strain>
    </source>
</reference>
<dbReference type="AlphaFoldDB" id="A0AAU9ENE6"/>
<sequence>MDKKNEIKKENNMKLNKQMNSKKNMKNKKSSKIKWIMLSLVSILYITLFFFNKSKTIEAFNYSINLFLSIIPVLFIVLIIMFLFNLINEEKFKKMVENSSRHTQYIVMTILGTLSHGPIYAWYPLMKDLKNKGITDGSISSFLYSRGIKLTFLPALVIYFGLKYTIILTSYMFLFSYLLGVVIDFINPKKAVK</sequence>
<feature type="transmembrane region" description="Helical" evidence="1">
    <location>
        <begin position="66"/>
        <end position="84"/>
    </location>
</feature>
<name>A0AAU9ENE6_9FIRM</name>
<evidence type="ECO:0000256" key="1">
    <source>
        <dbReference type="SAM" id="Phobius"/>
    </source>
</evidence>
<feature type="transmembrane region" description="Helical" evidence="1">
    <location>
        <begin position="105"/>
        <end position="123"/>
    </location>
</feature>
<keyword evidence="1" id="KW-0812">Transmembrane</keyword>
<gene>
    <name evidence="2" type="ORF">HLPR_03010</name>
</gene>
<dbReference type="EMBL" id="AP028654">
    <property type="protein sequence ID" value="BEP27970.1"/>
    <property type="molecule type" value="Genomic_DNA"/>
</dbReference>
<organism evidence="2 3">
    <name type="scientific">Helicovermis profundi</name>
    <dbReference type="NCBI Taxonomy" id="3065157"/>
    <lineage>
        <taxon>Bacteria</taxon>
        <taxon>Bacillati</taxon>
        <taxon>Bacillota</taxon>
        <taxon>Clostridia</taxon>
        <taxon>Helicovermis</taxon>
    </lineage>
</organism>
<evidence type="ECO:0000313" key="3">
    <source>
        <dbReference type="Proteomes" id="UP001321786"/>
    </source>
</evidence>
<dbReference type="RefSeq" id="WP_338536327.1">
    <property type="nucleotide sequence ID" value="NZ_AP028654.1"/>
</dbReference>
<keyword evidence="3" id="KW-1185">Reference proteome</keyword>
<protein>
    <recommendedName>
        <fullName evidence="4">Permease</fullName>
    </recommendedName>
</protein>
<keyword evidence="1" id="KW-1133">Transmembrane helix</keyword>
<evidence type="ECO:0000313" key="2">
    <source>
        <dbReference type="EMBL" id="BEP27970.1"/>
    </source>
</evidence>
<dbReference type="Proteomes" id="UP001321786">
    <property type="component" value="Chromosome"/>
</dbReference>